<protein>
    <submittedName>
        <fullName evidence="6">Uncharacterized protein</fullName>
    </submittedName>
</protein>
<dbReference type="PANTHER" id="PTHR12652">
    <property type="entry name" value="PEROXISOMAL BIOGENESIS FACTOR 11"/>
    <property type="match status" value="1"/>
</dbReference>
<reference evidence="6 7" key="1">
    <citation type="submission" date="2014-02" db="EMBL/GenBank/DDBJ databases">
        <title>Transposable element dynamics among asymbiotic and ectomycorrhizal Amanita fungi.</title>
        <authorList>
            <consortium name="DOE Joint Genome Institute"/>
            <person name="Hess J."/>
            <person name="Skrede I."/>
            <person name="Wolfe B."/>
            <person name="LaButti K."/>
            <person name="Ohm R.A."/>
            <person name="Grigoriev I.V."/>
            <person name="Pringle A."/>
        </authorList>
    </citation>
    <scope>NUCLEOTIDE SEQUENCE [LARGE SCALE GENOMIC DNA]</scope>
    <source>
        <strain evidence="6 7">SKay4041</strain>
    </source>
</reference>
<dbReference type="GO" id="GO:0005778">
    <property type="term" value="C:peroxisomal membrane"/>
    <property type="evidence" value="ECO:0007669"/>
    <property type="project" value="UniProtKB-SubCell"/>
</dbReference>
<keyword evidence="7" id="KW-1185">Reference proteome</keyword>
<dbReference type="PANTHER" id="PTHR12652:SF19">
    <property type="entry name" value="PEROXISOMAL BIOGENESIS FACTOR 11"/>
    <property type="match status" value="1"/>
</dbReference>
<dbReference type="Pfam" id="PF05648">
    <property type="entry name" value="PEX11"/>
    <property type="match status" value="1"/>
</dbReference>
<keyword evidence="1" id="KW-0962">Peroxisome biogenesis</keyword>
<dbReference type="STRING" id="703135.A0A2A9NXA4"/>
<accession>A0A2A9NXA4</accession>
<feature type="compositionally biased region" description="Polar residues" evidence="5">
    <location>
        <begin position="25"/>
        <end position="38"/>
    </location>
</feature>
<sequence length="371" mass="42256">MASISFIDHSSSAPTGHADNFYTPPFQSSSSFQMNPLSSHPPRLQPASRQTNTFDSLSTYRNNATTEEKVPEEDVEIDEEQDKVKHMECRIQKEDVWREMFVTSNGRDKAFKIMQYSIRVYLLVHTSVAASRFARRRVRPPWEADILNRLGSTASGLSFTRKLLLLFNWLGPLTSIMAQQSAPIFLERSSEAKKAKQQPFLHSVLHAPPPVLLEFVHAIADDAVTYSRLGLFGKKFGERAERFSNWCWLLATLVGLVENGVERQIIGNLQTEVESRLYTESMSGATAKSNPRATKIDEKELQRLQRQDYWLKMTRGKLVMDLIFVVYDLFDIKRAREPVKTLSGLAAAILSSAKLYDRHKTLLLKKMMIAP</sequence>
<evidence type="ECO:0000256" key="5">
    <source>
        <dbReference type="SAM" id="MobiDB-lite"/>
    </source>
</evidence>
<evidence type="ECO:0000256" key="2">
    <source>
        <dbReference type="ARBA" id="ARBA00023136"/>
    </source>
</evidence>
<gene>
    <name evidence="6" type="ORF">AMATHDRAFT_74004</name>
</gene>
<organism evidence="6 7">
    <name type="scientific">Amanita thiersii Skay4041</name>
    <dbReference type="NCBI Taxonomy" id="703135"/>
    <lineage>
        <taxon>Eukaryota</taxon>
        <taxon>Fungi</taxon>
        <taxon>Dikarya</taxon>
        <taxon>Basidiomycota</taxon>
        <taxon>Agaricomycotina</taxon>
        <taxon>Agaricomycetes</taxon>
        <taxon>Agaricomycetidae</taxon>
        <taxon>Agaricales</taxon>
        <taxon>Pluteineae</taxon>
        <taxon>Amanitaceae</taxon>
        <taxon>Amanita</taxon>
    </lineage>
</organism>
<dbReference type="EMBL" id="KZ301978">
    <property type="protein sequence ID" value="PFH52516.1"/>
    <property type="molecule type" value="Genomic_DNA"/>
</dbReference>
<comment type="subcellular location">
    <subcellularLocation>
        <location evidence="4">Peroxisome membrane</location>
    </subcellularLocation>
</comment>
<evidence type="ECO:0000313" key="7">
    <source>
        <dbReference type="Proteomes" id="UP000242287"/>
    </source>
</evidence>
<name>A0A2A9NXA4_9AGAR</name>
<keyword evidence="2" id="KW-0472">Membrane</keyword>
<keyword evidence="3" id="KW-0576">Peroxisome</keyword>
<dbReference type="Proteomes" id="UP000242287">
    <property type="component" value="Unassembled WGS sequence"/>
</dbReference>
<feature type="region of interest" description="Disordered" evidence="5">
    <location>
        <begin position="1"/>
        <end position="56"/>
    </location>
</feature>
<evidence type="ECO:0000256" key="1">
    <source>
        <dbReference type="ARBA" id="ARBA00022593"/>
    </source>
</evidence>
<dbReference type="GO" id="GO:0016559">
    <property type="term" value="P:peroxisome fission"/>
    <property type="evidence" value="ECO:0007669"/>
    <property type="project" value="InterPro"/>
</dbReference>
<feature type="compositionally biased region" description="Polar residues" evidence="5">
    <location>
        <begin position="47"/>
        <end position="56"/>
    </location>
</feature>
<evidence type="ECO:0000256" key="4">
    <source>
        <dbReference type="ARBA" id="ARBA00046271"/>
    </source>
</evidence>
<dbReference type="InterPro" id="IPR008733">
    <property type="entry name" value="PEX11"/>
</dbReference>
<evidence type="ECO:0000313" key="6">
    <source>
        <dbReference type="EMBL" id="PFH52516.1"/>
    </source>
</evidence>
<proteinExistence type="predicted"/>
<evidence type="ECO:0000256" key="3">
    <source>
        <dbReference type="ARBA" id="ARBA00023140"/>
    </source>
</evidence>
<dbReference type="AlphaFoldDB" id="A0A2A9NXA4"/>
<dbReference type="OrthoDB" id="411017at2759"/>